<sequence>MTLLPGNKNELDKLLSIADEFYNLNDIQINKDKKHNISILPVPKDTSIRILGVWFNAYDDRKFVLNQCKNDILTLITNTLRRKVITDKQTAYIFNMIILSRIEYRSQVTIFTEKECSQTMVPYRKMFKNKFKLATSAPNSIIENNLIYNIRSVWANQIQAKINNFFIQINDKNLLGKIMDIRLITLQNKLWLVKNPIQYMPYQERDINTFLPKLKNNFILKNIFLMKNNKVTTRSDNSNIVMSNQIIRGHELIIDIERSQASPSM</sequence>
<evidence type="ECO:0000313" key="1">
    <source>
        <dbReference type="EMBL" id="PKY58979.1"/>
    </source>
</evidence>
<keyword evidence="2" id="KW-1185">Reference proteome</keyword>
<dbReference type="VEuPathDB" id="FungiDB:RhiirFUN_016987"/>
<comment type="caution">
    <text evidence="1">The sequence shown here is derived from an EMBL/GenBank/DDBJ whole genome shotgun (WGS) entry which is preliminary data.</text>
</comment>
<dbReference type="VEuPathDB" id="FungiDB:FUN_001784"/>
<evidence type="ECO:0000313" key="2">
    <source>
        <dbReference type="Proteomes" id="UP000234323"/>
    </source>
</evidence>
<dbReference type="AlphaFoldDB" id="A0A2I1HJE2"/>
<dbReference type="VEuPathDB" id="FungiDB:RhiirA1_522360"/>
<gene>
    <name evidence="1" type="ORF">RhiirA4_481344</name>
</gene>
<proteinExistence type="predicted"/>
<name>A0A2I1HJE2_9GLOM</name>
<organism evidence="1 2">
    <name type="scientific">Rhizophagus irregularis</name>
    <dbReference type="NCBI Taxonomy" id="588596"/>
    <lineage>
        <taxon>Eukaryota</taxon>
        <taxon>Fungi</taxon>
        <taxon>Fungi incertae sedis</taxon>
        <taxon>Mucoromycota</taxon>
        <taxon>Glomeromycotina</taxon>
        <taxon>Glomeromycetes</taxon>
        <taxon>Glomerales</taxon>
        <taxon>Glomeraceae</taxon>
        <taxon>Rhizophagus</taxon>
    </lineage>
</organism>
<reference evidence="1 2" key="1">
    <citation type="submission" date="2015-10" db="EMBL/GenBank/DDBJ databases">
        <title>Genome analyses suggest a sexual origin of heterokaryosis in a supposedly ancient asexual fungus.</title>
        <authorList>
            <person name="Ropars J."/>
            <person name="Sedzielewska K."/>
            <person name="Noel J."/>
            <person name="Charron P."/>
            <person name="Farinelli L."/>
            <person name="Marton T."/>
            <person name="Kruger M."/>
            <person name="Pelin A."/>
            <person name="Brachmann A."/>
            <person name="Corradi N."/>
        </authorList>
    </citation>
    <scope>NUCLEOTIDE SEQUENCE [LARGE SCALE GENOMIC DNA]</scope>
    <source>
        <strain evidence="1 2">A4</strain>
    </source>
</reference>
<accession>A0A2I1HJE2</accession>
<protein>
    <submittedName>
        <fullName evidence="1">Uncharacterized protein</fullName>
    </submittedName>
</protein>
<dbReference type="EMBL" id="LLXI01003289">
    <property type="protein sequence ID" value="PKY58979.1"/>
    <property type="molecule type" value="Genomic_DNA"/>
</dbReference>
<dbReference type="Proteomes" id="UP000234323">
    <property type="component" value="Unassembled WGS sequence"/>
</dbReference>